<organism evidence="1 2">
    <name type="scientific">Vigna unguiculata</name>
    <name type="common">Cowpea</name>
    <dbReference type="NCBI Taxonomy" id="3917"/>
    <lineage>
        <taxon>Eukaryota</taxon>
        <taxon>Viridiplantae</taxon>
        <taxon>Streptophyta</taxon>
        <taxon>Embryophyta</taxon>
        <taxon>Tracheophyta</taxon>
        <taxon>Spermatophyta</taxon>
        <taxon>Magnoliopsida</taxon>
        <taxon>eudicotyledons</taxon>
        <taxon>Gunneridae</taxon>
        <taxon>Pentapetalae</taxon>
        <taxon>rosids</taxon>
        <taxon>fabids</taxon>
        <taxon>Fabales</taxon>
        <taxon>Fabaceae</taxon>
        <taxon>Papilionoideae</taxon>
        <taxon>50 kb inversion clade</taxon>
        <taxon>NPAAA clade</taxon>
        <taxon>indigoferoid/millettioid clade</taxon>
        <taxon>Phaseoleae</taxon>
        <taxon>Vigna</taxon>
    </lineage>
</organism>
<dbReference type="EMBL" id="CP039351">
    <property type="protein sequence ID" value="QCD99064.1"/>
    <property type="molecule type" value="Genomic_DNA"/>
</dbReference>
<evidence type="ECO:0000313" key="2">
    <source>
        <dbReference type="Proteomes" id="UP000501690"/>
    </source>
</evidence>
<reference evidence="1 2" key="1">
    <citation type="submission" date="2019-04" db="EMBL/GenBank/DDBJ databases">
        <title>An improved genome assembly and genetic linkage map for asparagus bean, Vigna unguiculata ssp. sesquipedialis.</title>
        <authorList>
            <person name="Xia Q."/>
            <person name="Zhang R."/>
            <person name="Dong Y."/>
        </authorList>
    </citation>
    <scope>NUCLEOTIDE SEQUENCE [LARGE SCALE GENOMIC DNA]</scope>
    <source>
        <tissue evidence="1">Leaf</tissue>
    </source>
</reference>
<dbReference type="Proteomes" id="UP000501690">
    <property type="component" value="Linkage Group LG7"/>
</dbReference>
<protein>
    <submittedName>
        <fullName evidence="1">Uncharacterized protein</fullName>
    </submittedName>
</protein>
<proteinExistence type="predicted"/>
<sequence length="63" mass="7223">MHELQKCPSTANSVTKTVPSSFQNDILLRVEAVEEDRMEVKVEEDKVKLKMEMKMEVGEAKVE</sequence>
<name>A0A4D6MH33_VIGUN</name>
<gene>
    <name evidence="1" type="ORF">DEO72_LG7g343</name>
</gene>
<evidence type="ECO:0000313" key="1">
    <source>
        <dbReference type="EMBL" id="QCD99064.1"/>
    </source>
</evidence>
<keyword evidence="2" id="KW-1185">Reference proteome</keyword>
<dbReference type="AlphaFoldDB" id="A0A4D6MH33"/>
<accession>A0A4D6MH33</accession>